<evidence type="ECO:0000313" key="2">
    <source>
        <dbReference type="EMBL" id="MFC5224899.1"/>
    </source>
</evidence>
<gene>
    <name evidence="2" type="ORF">ACFPN6_09835</name>
</gene>
<protein>
    <submittedName>
        <fullName evidence="2">Alpha/beta fold hydrolase</fullName>
    </submittedName>
</protein>
<sequence>MSQLLTLEVPDNARPVRMRTERGVFAALDVAPHGHVPAWATALLVPGFMGSKEDFLPLLPLLSGKGVRVLAIDGRGQYETGSASPEPSYSRDDLARDLISIAGHIGVGPVHLVGHSYGGILARAAVLATEGDPALWASVTFMNFGPAGVSSWQRERLRLLLSVIDSMELADLWPFVKNKEASVPRDVELFLEQRWLRGSREQLSAAAEQMLNEVDRTPRLSRLPLPKSVVSGTPDVTWAPEGVEQMARDLGAGFVRIEGGGHSPNVHRPAETASALVEFWLSCQRQRPSDQWEPTIATKS</sequence>
<dbReference type="InterPro" id="IPR050266">
    <property type="entry name" value="AB_hydrolase_sf"/>
</dbReference>
<dbReference type="Proteomes" id="UP001596156">
    <property type="component" value="Unassembled WGS sequence"/>
</dbReference>
<dbReference type="RefSeq" id="WP_344643425.1">
    <property type="nucleotide sequence ID" value="NZ_BAAASS010000004.1"/>
</dbReference>
<dbReference type="PANTHER" id="PTHR43798">
    <property type="entry name" value="MONOACYLGLYCEROL LIPASE"/>
    <property type="match status" value="1"/>
</dbReference>
<dbReference type="EMBL" id="JBHSKL010000011">
    <property type="protein sequence ID" value="MFC5224899.1"/>
    <property type="molecule type" value="Genomic_DNA"/>
</dbReference>
<comment type="caution">
    <text evidence="2">The sequence shown here is derived from an EMBL/GenBank/DDBJ whole genome shotgun (WGS) entry which is preliminary data.</text>
</comment>
<dbReference type="Pfam" id="PF12697">
    <property type="entry name" value="Abhydrolase_6"/>
    <property type="match status" value="1"/>
</dbReference>
<dbReference type="InterPro" id="IPR000073">
    <property type="entry name" value="AB_hydrolase_1"/>
</dbReference>
<feature type="domain" description="AB hydrolase-1" evidence="1">
    <location>
        <begin position="43"/>
        <end position="274"/>
    </location>
</feature>
<evidence type="ECO:0000313" key="3">
    <source>
        <dbReference type="Proteomes" id="UP001596156"/>
    </source>
</evidence>
<dbReference type="Gene3D" id="3.40.50.1820">
    <property type="entry name" value="alpha/beta hydrolase"/>
    <property type="match status" value="1"/>
</dbReference>
<proteinExistence type="predicted"/>
<name>A0ABW0D3J2_STRFI</name>
<keyword evidence="3" id="KW-1185">Reference proteome</keyword>
<reference evidence="3" key="1">
    <citation type="journal article" date="2019" name="Int. J. Syst. Evol. Microbiol.">
        <title>The Global Catalogue of Microorganisms (GCM) 10K type strain sequencing project: providing services to taxonomists for standard genome sequencing and annotation.</title>
        <authorList>
            <consortium name="The Broad Institute Genomics Platform"/>
            <consortium name="The Broad Institute Genome Sequencing Center for Infectious Disease"/>
            <person name="Wu L."/>
            <person name="Ma J."/>
        </authorList>
    </citation>
    <scope>NUCLEOTIDE SEQUENCE [LARGE SCALE GENOMIC DNA]</scope>
    <source>
        <strain evidence="3">CCM 8479</strain>
    </source>
</reference>
<accession>A0ABW0D3J2</accession>
<evidence type="ECO:0000259" key="1">
    <source>
        <dbReference type="Pfam" id="PF12697"/>
    </source>
</evidence>
<keyword evidence="2" id="KW-0378">Hydrolase</keyword>
<dbReference type="InterPro" id="IPR029058">
    <property type="entry name" value="AB_hydrolase_fold"/>
</dbReference>
<dbReference type="SUPFAM" id="SSF53474">
    <property type="entry name" value="alpha/beta-Hydrolases"/>
    <property type="match status" value="1"/>
</dbReference>
<organism evidence="2 3">
    <name type="scientific">Streptomyces fimbriatus</name>
    <dbReference type="NCBI Taxonomy" id="68197"/>
    <lineage>
        <taxon>Bacteria</taxon>
        <taxon>Bacillati</taxon>
        <taxon>Actinomycetota</taxon>
        <taxon>Actinomycetes</taxon>
        <taxon>Kitasatosporales</taxon>
        <taxon>Streptomycetaceae</taxon>
        <taxon>Streptomyces</taxon>
    </lineage>
</organism>
<dbReference type="GO" id="GO:0016787">
    <property type="term" value="F:hydrolase activity"/>
    <property type="evidence" value="ECO:0007669"/>
    <property type="project" value="UniProtKB-KW"/>
</dbReference>